<dbReference type="OrthoDB" id="8642119at2"/>
<gene>
    <name evidence="1" type="ORF">BCM14_2831</name>
</gene>
<name>A0A2T0XCD4_9BURK</name>
<evidence type="ECO:0000313" key="2">
    <source>
        <dbReference type="Proteomes" id="UP000238308"/>
    </source>
</evidence>
<dbReference type="AlphaFoldDB" id="A0A2T0XCD4"/>
<comment type="caution">
    <text evidence="1">The sequence shown here is derived from an EMBL/GenBank/DDBJ whole genome shotgun (WGS) entry which is preliminary data.</text>
</comment>
<accession>A0A2T0XCD4</accession>
<organism evidence="1 2">
    <name type="scientific">Jezberella montanilacus</name>
    <dbReference type="NCBI Taxonomy" id="323426"/>
    <lineage>
        <taxon>Bacteria</taxon>
        <taxon>Pseudomonadati</taxon>
        <taxon>Pseudomonadota</taxon>
        <taxon>Betaproteobacteria</taxon>
        <taxon>Burkholderiales</taxon>
        <taxon>Alcaligenaceae</taxon>
        <taxon>Jezberella</taxon>
    </lineage>
</organism>
<sequence length="201" mass="22353">MRARDAESNRDGLAQSGQALTESLLAVTALISFILCLTEINRIQTLIFQSQSTSHYQAFSMTKMRPPPTLLAPAHVDSKGYTNISTKISMIDRGASTGTGTFEDVIATSTAATQLLTLVINKTSYTIRSDSHASSERHMHQRLEKDQKIWGKVSSQAQQDFQKFAQQLGTLDTPWMRAQPSSDWLDRWGQVVPLIARQIGR</sequence>
<dbReference type="EMBL" id="PVTV01000017">
    <property type="protein sequence ID" value="PRY96590.1"/>
    <property type="molecule type" value="Genomic_DNA"/>
</dbReference>
<evidence type="ECO:0000313" key="1">
    <source>
        <dbReference type="EMBL" id="PRY96590.1"/>
    </source>
</evidence>
<keyword evidence="2" id="KW-1185">Reference proteome</keyword>
<proteinExistence type="predicted"/>
<reference evidence="1 2" key="1">
    <citation type="submission" date="2018-03" db="EMBL/GenBank/DDBJ databases">
        <title>Genomic Encyclopedia of Type Strains, Phase III (KMG-III): the genomes of soil and plant-associated and newly described type strains.</title>
        <authorList>
            <person name="Whitman W."/>
        </authorList>
    </citation>
    <scope>NUCLEOTIDE SEQUENCE [LARGE SCALE GENOMIC DNA]</scope>
    <source>
        <strain evidence="1 2">MWH-P2sevCIIIb</strain>
    </source>
</reference>
<dbReference type="Proteomes" id="UP000238308">
    <property type="component" value="Unassembled WGS sequence"/>
</dbReference>
<dbReference type="RefSeq" id="WP_106228649.1">
    <property type="nucleotide sequence ID" value="NZ_PVTV01000017.1"/>
</dbReference>
<protein>
    <submittedName>
        <fullName evidence="1">Uncharacterized protein</fullName>
    </submittedName>
</protein>